<sequence length="677" mass="68431">MATFDSDAARKAGYSDAEINDHMGQSLGFDVAGARKAGYSDADIAGQLRTPRKPAPGVSESFGMGALRGAKDVIDTGAQLLATGFDKIAGTSEGQRVADMNAAGKKEFDAQYGKDNTAASLGRVGGQIVATLPVGGALGAGVKAAGVAGILPKAAIPLGEAIATGGMRSGPLAADASLVARAADMGVRMAGGAIAGGASAALVDPDSAALGAGIGAALPPSLAAAGKVGRVVGSAVAPFTQGGKDKIAGSVLRQFATDPDAAQTALRAAPEVVPGSAPSTAAAAGDVGLAGLQRTVINRNPVLAAELAERATAQNEARTRAIEAIAGNRGKIAAAEEARNLATGAMREAALDRAGDVPAKTLIGGINSLLADPNNAGLLAQRALRQFRGQIVGASKNDAINARALYAIRKDINDALGGKLQGESGNLKNARSQLIGLKDMIDESIEAASNRVAPSAERGIASAGERGMAPRQAGTASADNVTGAQPAASWREYLRQYSEQSVPIDQMKALEDVMKRVQTGAMDTRGNLVMSSAKLNNILKNEGDDLARTLTPEQLQTLRNVQADLNASTLASTAGKAVGSNTVQNLGSDRFLSEVAGKRLAGSGLAQDTLGRVAGFAAKRSNAAIEDRLGEAMLDPGTAALLMELAKRPDLLQRLGQSQGASLAARAAPVLLSNGQR</sequence>
<organism evidence="2 3">
    <name type="scientific">Acidovorax delafieldii 2AN</name>
    <dbReference type="NCBI Taxonomy" id="573060"/>
    <lineage>
        <taxon>Bacteria</taxon>
        <taxon>Pseudomonadati</taxon>
        <taxon>Pseudomonadota</taxon>
        <taxon>Betaproteobacteria</taxon>
        <taxon>Burkholderiales</taxon>
        <taxon>Comamonadaceae</taxon>
        <taxon>Acidovorax</taxon>
    </lineage>
</organism>
<dbReference type="PATRIC" id="fig|573060.9.peg.4319"/>
<gene>
    <name evidence="2" type="ORF">AcdelDRAFT_0892</name>
</gene>
<reference evidence="2 3" key="1">
    <citation type="submission" date="2009-05" db="EMBL/GenBank/DDBJ databases">
        <title>The draft genome of Acidovorax delafieldii 2AN.</title>
        <authorList>
            <consortium name="US DOE Joint Genome Institute (JGI-PGF)"/>
            <person name="Lucas S."/>
            <person name="Copeland A."/>
            <person name="Lapidus A."/>
            <person name="Glavina del Rio T."/>
            <person name="Tice H."/>
            <person name="Bruce D."/>
            <person name="Goodwin L."/>
            <person name="Pitluck S."/>
            <person name="Larimer F."/>
            <person name="Land M.L."/>
            <person name="Hauser L."/>
            <person name="Shelobolina E.S."/>
            <person name="Picardal F."/>
            <person name="Roden E."/>
            <person name="Emerson D."/>
        </authorList>
    </citation>
    <scope>NUCLEOTIDE SEQUENCE [LARGE SCALE GENOMIC DNA]</scope>
    <source>
        <strain evidence="2 3">2AN</strain>
    </source>
</reference>
<evidence type="ECO:0000313" key="2">
    <source>
        <dbReference type="EMBL" id="EER61557.1"/>
    </source>
</evidence>
<comment type="caution">
    <text evidence="2">The sequence shown here is derived from an EMBL/GenBank/DDBJ whole genome shotgun (WGS) entry which is preliminary data.</text>
</comment>
<name>C5T1W2_ACIDE</name>
<accession>C5T1W2</accession>
<protein>
    <submittedName>
        <fullName evidence="2">Uncharacterized protein</fullName>
    </submittedName>
</protein>
<evidence type="ECO:0000313" key="3">
    <source>
        <dbReference type="Proteomes" id="UP000003856"/>
    </source>
</evidence>
<keyword evidence="3" id="KW-1185">Reference proteome</keyword>
<dbReference type="RefSeq" id="WP_005793806.1">
    <property type="nucleotide sequence ID" value="NZ_ACQT01000014.1"/>
</dbReference>
<dbReference type="AlphaFoldDB" id="C5T1W2"/>
<dbReference type="Proteomes" id="UP000003856">
    <property type="component" value="Unassembled WGS sequence"/>
</dbReference>
<evidence type="ECO:0000256" key="1">
    <source>
        <dbReference type="SAM" id="MobiDB-lite"/>
    </source>
</evidence>
<dbReference type="EMBL" id="ACQT01000014">
    <property type="protein sequence ID" value="EER61557.1"/>
    <property type="molecule type" value="Genomic_DNA"/>
</dbReference>
<proteinExistence type="predicted"/>
<dbReference type="OrthoDB" id="6052886at2"/>
<feature type="region of interest" description="Disordered" evidence="1">
    <location>
        <begin position="463"/>
        <end position="482"/>
    </location>
</feature>